<dbReference type="Proteomes" id="UP000829476">
    <property type="component" value="Chromosome"/>
</dbReference>
<sequence length="125" mass="14416">MNKLLLLFVCVSLFVSCYNVERNCTDFKTGTFEFHYTVNGEEHINKFTRTDSLEYEYVEGKVDTNSVKWINDCEFVVKKLHPKSNADKKAVHIKILSTSENSYNFEYSLVGDSKNKQKGTAVKIN</sequence>
<dbReference type="PROSITE" id="PS51257">
    <property type="entry name" value="PROKAR_LIPOPROTEIN"/>
    <property type="match status" value="1"/>
</dbReference>
<accession>A0ABY3YKI7</accession>
<evidence type="ECO:0000313" key="1">
    <source>
        <dbReference type="EMBL" id="UNY98109.1"/>
    </source>
</evidence>
<keyword evidence="2" id="KW-1185">Reference proteome</keyword>
<proteinExistence type="predicted"/>
<name>A0ABY3YKI7_9FLAO</name>
<dbReference type="EMBL" id="CP094326">
    <property type="protein sequence ID" value="UNY98109.1"/>
    <property type="molecule type" value="Genomic_DNA"/>
</dbReference>
<evidence type="ECO:0008006" key="3">
    <source>
        <dbReference type="Google" id="ProtNLM"/>
    </source>
</evidence>
<gene>
    <name evidence="1" type="ORF">MQE36_13570</name>
</gene>
<reference evidence="1 2" key="1">
    <citation type="journal article" date="2018" name="Int. J. Syst. Evol. Microbiol.">
        <title>Zhouia spongiae sp. nov., isolated from a marine sponge.</title>
        <authorList>
            <person name="Zhuang L."/>
            <person name="Lin B."/>
            <person name="Qin F."/>
            <person name="Luo L."/>
        </authorList>
    </citation>
    <scope>NUCLEOTIDE SEQUENCE [LARGE SCALE GENOMIC DNA]</scope>
    <source>
        <strain evidence="1 2">HN-Y44</strain>
    </source>
</reference>
<protein>
    <recommendedName>
        <fullName evidence="3">DNA topoisomerase IV</fullName>
    </recommendedName>
</protein>
<organism evidence="1 2">
    <name type="scientific">Zhouia spongiae</name>
    <dbReference type="NCBI Taxonomy" id="2202721"/>
    <lineage>
        <taxon>Bacteria</taxon>
        <taxon>Pseudomonadati</taxon>
        <taxon>Bacteroidota</taxon>
        <taxon>Flavobacteriia</taxon>
        <taxon>Flavobacteriales</taxon>
        <taxon>Flavobacteriaceae</taxon>
        <taxon>Zhouia</taxon>
    </lineage>
</organism>
<evidence type="ECO:0000313" key="2">
    <source>
        <dbReference type="Proteomes" id="UP000829476"/>
    </source>
</evidence>
<dbReference type="RefSeq" id="WP_242936519.1">
    <property type="nucleotide sequence ID" value="NZ_CP094326.1"/>
</dbReference>